<feature type="transmembrane region" description="Helical" evidence="7">
    <location>
        <begin position="159"/>
        <end position="175"/>
    </location>
</feature>
<keyword evidence="3 7" id="KW-0812">Transmembrane</keyword>
<dbReference type="eggNOG" id="ENOG502S75H">
    <property type="taxonomic scope" value="Eukaryota"/>
</dbReference>
<keyword evidence="10" id="KW-1185">Reference proteome</keyword>
<dbReference type="AlphaFoldDB" id="H2ATQ4"/>
<evidence type="ECO:0000256" key="6">
    <source>
        <dbReference type="ARBA" id="ARBA00023136"/>
    </source>
</evidence>
<feature type="domain" description="EXPERA" evidence="8">
    <location>
        <begin position="13"/>
        <end position="174"/>
    </location>
</feature>
<evidence type="ECO:0000256" key="4">
    <source>
        <dbReference type="ARBA" id="ARBA00022824"/>
    </source>
</evidence>
<accession>H2ATQ4</accession>
<dbReference type="Proteomes" id="UP000005220">
    <property type="component" value="Chromosome 4"/>
</dbReference>
<dbReference type="InterPro" id="IPR016964">
    <property type="entry name" value="Sigma2_recept"/>
</dbReference>
<dbReference type="PANTHER" id="PTHR31204">
    <property type="entry name" value="SIGMA INTRACELLULAR RECEPTOR 2"/>
    <property type="match status" value="1"/>
</dbReference>
<evidence type="ECO:0000256" key="1">
    <source>
        <dbReference type="ARBA" id="ARBA00004477"/>
    </source>
</evidence>
<evidence type="ECO:0000256" key="3">
    <source>
        <dbReference type="ARBA" id="ARBA00022692"/>
    </source>
</evidence>
<dbReference type="GO" id="GO:0005789">
    <property type="term" value="C:endoplasmic reticulum membrane"/>
    <property type="evidence" value="ECO:0007669"/>
    <property type="project" value="UniProtKB-SubCell"/>
</dbReference>
<keyword evidence="6 7" id="KW-0472">Membrane</keyword>
<sequence>MPLVKSPFKSNFELNFYRYYFLIHIPITILIDSCVVITLPFESIQSLIKWHIKENNDFLLFEKPKWLYWFVILELIFQLPLFFYFIYKLGNAYTDKSALNETRKHDIDPNTTGLTTLLKYYGWNASLTSLFCIFVVLYRGYYPATATHLEMYPMDKLKLAFYYFPTFIIPFRLCLL</sequence>
<feature type="transmembrane region" description="Helical" evidence="7">
    <location>
        <begin position="21"/>
        <end position="41"/>
    </location>
</feature>
<reference evidence="9 10" key="1">
    <citation type="journal article" date="2011" name="Proc. Natl. Acad. Sci. U.S.A.">
        <title>Evolutionary erosion of yeast sex chromosomes by mating-type switching accidents.</title>
        <authorList>
            <person name="Gordon J.L."/>
            <person name="Armisen D."/>
            <person name="Proux-Wera E."/>
            <person name="Oheigeartaigh S.S."/>
            <person name="Byrne K.P."/>
            <person name="Wolfe K.H."/>
        </authorList>
    </citation>
    <scope>NUCLEOTIDE SEQUENCE [LARGE SCALE GENOMIC DNA]</scope>
    <source>
        <strain evidence="10">ATCC 22294 / BCRC 22015 / CBS 2517 / CECT 1963 / NBRC 1671 / NRRL Y-8276</strain>
    </source>
</reference>
<protein>
    <recommendedName>
        <fullName evidence="7">Efficient mitochondria targeting-associated protein 19</fullName>
    </recommendedName>
</protein>
<evidence type="ECO:0000313" key="10">
    <source>
        <dbReference type="Proteomes" id="UP000005220"/>
    </source>
</evidence>
<dbReference type="InterPro" id="IPR033118">
    <property type="entry name" value="EXPERA"/>
</dbReference>
<dbReference type="GeneID" id="13885712"/>
<evidence type="ECO:0000313" key="9">
    <source>
        <dbReference type="EMBL" id="CCF57754.1"/>
    </source>
</evidence>
<dbReference type="Pfam" id="PF05241">
    <property type="entry name" value="EBP"/>
    <property type="match status" value="1"/>
</dbReference>
<feature type="transmembrane region" description="Helical" evidence="7">
    <location>
        <begin position="120"/>
        <end position="139"/>
    </location>
</feature>
<keyword evidence="5 7" id="KW-1133">Transmembrane helix</keyword>
<evidence type="ECO:0000256" key="7">
    <source>
        <dbReference type="PIRNR" id="PIRNR031032"/>
    </source>
</evidence>
<dbReference type="RefSeq" id="XP_003956889.1">
    <property type="nucleotide sequence ID" value="XM_003956840.1"/>
</dbReference>
<dbReference type="HOGENOM" id="CLU_086812_4_0_1"/>
<dbReference type="PANTHER" id="PTHR31204:SF1">
    <property type="entry name" value="SIGMA INTRACELLULAR RECEPTOR 2"/>
    <property type="match status" value="1"/>
</dbReference>
<dbReference type="KEGG" id="kaf:KAFR_0D01080"/>
<comment type="subcellular location">
    <subcellularLocation>
        <location evidence="1">Endoplasmic reticulum membrane</location>
        <topology evidence="1">Multi-pass membrane protein</topology>
    </subcellularLocation>
</comment>
<organism evidence="9 10">
    <name type="scientific">Kazachstania africana (strain ATCC 22294 / BCRC 22015 / CBS 2517 / CECT 1963 / NBRC 1671 / NRRL Y-8276)</name>
    <name type="common">Yeast</name>
    <name type="synonym">Kluyveromyces africanus</name>
    <dbReference type="NCBI Taxonomy" id="1071382"/>
    <lineage>
        <taxon>Eukaryota</taxon>
        <taxon>Fungi</taxon>
        <taxon>Dikarya</taxon>
        <taxon>Ascomycota</taxon>
        <taxon>Saccharomycotina</taxon>
        <taxon>Saccharomycetes</taxon>
        <taxon>Saccharomycetales</taxon>
        <taxon>Saccharomycetaceae</taxon>
        <taxon>Kazachstania</taxon>
    </lineage>
</organism>
<evidence type="ECO:0000256" key="5">
    <source>
        <dbReference type="ARBA" id="ARBA00022989"/>
    </source>
</evidence>
<gene>
    <name evidence="9" type="primary">KAFR0D01080</name>
    <name evidence="9" type="ORF">KAFR_0D01080</name>
</gene>
<dbReference type="GO" id="GO:0006626">
    <property type="term" value="P:protein targeting to mitochondrion"/>
    <property type="evidence" value="ECO:0007669"/>
    <property type="project" value="EnsemblFungi"/>
</dbReference>
<feature type="transmembrane region" description="Helical" evidence="7">
    <location>
        <begin position="66"/>
        <end position="87"/>
    </location>
</feature>
<evidence type="ECO:0000256" key="2">
    <source>
        <dbReference type="ARBA" id="ARBA00009096"/>
    </source>
</evidence>
<dbReference type="PIRSF" id="PIRSF031032">
    <property type="entry name" value="TMP_97_prd"/>
    <property type="match status" value="1"/>
</dbReference>
<dbReference type="InParanoid" id="H2ATQ4"/>
<evidence type="ECO:0000259" key="8">
    <source>
        <dbReference type="PROSITE" id="PS51751"/>
    </source>
</evidence>
<comment type="similarity">
    <text evidence="2">Belongs to the TMEM97/sigma-2 receptor family.</text>
</comment>
<dbReference type="EMBL" id="HE650824">
    <property type="protein sequence ID" value="CCF57754.1"/>
    <property type="molecule type" value="Genomic_DNA"/>
</dbReference>
<proteinExistence type="inferred from homology"/>
<dbReference type="PROSITE" id="PS51751">
    <property type="entry name" value="EXPERA"/>
    <property type="match status" value="1"/>
</dbReference>
<name>H2ATQ4_KAZAF</name>
<dbReference type="OrthoDB" id="433124at2759"/>
<keyword evidence="4 7" id="KW-0256">Endoplasmic reticulum</keyword>
<dbReference type="FunCoup" id="H2ATQ4">
    <property type="interactions" value="48"/>
</dbReference>
<dbReference type="InterPro" id="IPR051987">
    <property type="entry name" value="Sigma-2_receptor-like"/>
</dbReference>
<dbReference type="STRING" id="1071382.H2ATQ4"/>